<dbReference type="EMBL" id="JAESDN010000001">
    <property type="protein sequence ID" value="KAG7058403.1"/>
    <property type="molecule type" value="Genomic_DNA"/>
</dbReference>
<evidence type="ECO:0000313" key="2">
    <source>
        <dbReference type="Proteomes" id="UP000699042"/>
    </source>
</evidence>
<keyword evidence="2" id="KW-1185">Reference proteome</keyword>
<evidence type="ECO:0000313" key="1">
    <source>
        <dbReference type="EMBL" id="KAG7058403.1"/>
    </source>
</evidence>
<reference evidence="1" key="1">
    <citation type="submission" date="2021-05" db="EMBL/GenBank/DDBJ databases">
        <title>Comparative genomics of three Colletotrichum scovillei strains and genetic complementation revealed genes involved fungal growth and virulence on chili pepper.</title>
        <authorList>
            <person name="Hsieh D.-K."/>
            <person name="Chuang S.-C."/>
            <person name="Chen C.-Y."/>
            <person name="Chao Y.-T."/>
            <person name="Lu M.-Y.J."/>
            <person name="Lee M.-H."/>
            <person name="Shih M.-C."/>
        </authorList>
    </citation>
    <scope>NUCLEOTIDE SEQUENCE</scope>
    <source>
        <strain evidence="1">Coll-153</strain>
    </source>
</reference>
<sequence>MIDENLHEIYSSPSIHCSETLSRRVNHAWVWVFPLMELRVIVSSLLVVHQGRIGHSEKGFCRLRGRHV</sequence>
<comment type="caution">
    <text evidence="1">The sequence shown here is derived from an EMBL/GenBank/DDBJ whole genome shotgun (WGS) entry which is preliminary data.</text>
</comment>
<gene>
    <name evidence="1" type="ORF">JMJ77_005780</name>
</gene>
<dbReference type="Proteomes" id="UP000699042">
    <property type="component" value="Unassembled WGS sequence"/>
</dbReference>
<proteinExistence type="predicted"/>
<dbReference type="AlphaFoldDB" id="A0A9P7UKR2"/>
<protein>
    <submittedName>
        <fullName evidence="1">Coatomer subunit</fullName>
    </submittedName>
</protein>
<organism evidence="1 2">
    <name type="scientific">Colletotrichum scovillei</name>
    <dbReference type="NCBI Taxonomy" id="1209932"/>
    <lineage>
        <taxon>Eukaryota</taxon>
        <taxon>Fungi</taxon>
        <taxon>Dikarya</taxon>
        <taxon>Ascomycota</taxon>
        <taxon>Pezizomycotina</taxon>
        <taxon>Sordariomycetes</taxon>
        <taxon>Hypocreomycetidae</taxon>
        <taxon>Glomerellales</taxon>
        <taxon>Glomerellaceae</taxon>
        <taxon>Colletotrichum</taxon>
        <taxon>Colletotrichum acutatum species complex</taxon>
    </lineage>
</organism>
<name>A0A9P7UKR2_9PEZI</name>
<feature type="non-terminal residue" evidence="1">
    <location>
        <position position="68"/>
    </location>
</feature>
<accession>A0A9P7UKR2</accession>